<accession>A0A9X1MDS7</accession>
<dbReference type="InterPro" id="IPR009057">
    <property type="entry name" value="Homeodomain-like_sf"/>
</dbReference>
<proteinExistence type="predicted"/>
<evidence type="ECO:0000256" key="2">
    <source>
        <dbReference type="ARBA" id="ARBA00023125"/>
    </source>
</evidence>
<dbReference type="GO" id="GO:0000976">
    <property type="term" value="F:transcription cis-regulatory region binding"/>
    <property type="evidence" value="ECO:0007669"/>
    <property type="project" value="TreeGrafter"/>
</dbReference>
<keyword evidence="3" id="KW-0804">Transcription</keyword>
<keyword evidence="1" id="KW-0805">Transcription regulation</keyword>
<reference evidence="6" key="1">
    <citation type="submission" date="2021-10" db="EMBL/GenBank/DDBJ databases">
        <title>Novel species in genus Arthrobacter.</title>
        <authorList>
            <person name="Liu Y."/>
        </authorList>
    </citation>
    <scope>NUCLEOTIDE SEQUENCE</scope>
    <source>
        <strain evidence="6">Zg-Y453</strain>
    </source>
</reference>
<evidence type="ECO:0000256" key="3">
    <source>
        <dbReference type="ARBA" id="ARBA00023163"/>
    </source>
</evidence>
<organism evidence="6 7">
    <name type="scientific">Arthrobacter caoxuetaonis</name>
    <dbReference type="NCBI Taxonomy" id="2886935"/>
    <lineage>
        <taxon>Bacteria</taxon>
        <taxon>Bacillati</taxon>
        <taxon>Actinomycetota</taxon>
        <taxon>Actinomycetes</taxon>
        <taxon>Micrococcales</taxon>
        <taxon>Micrococcaceae</taxon>
        <taxon>Arthrobacter</taxon>
    </lineage>
</organism>
<name>A0A9X1MDS7_9MICC</name>
<feature type="DNA-binding region" description="H-T-H motif" evidence="4">
    <location>
        <begin position="30"/>
        <end position="49"/>
    </location>
</feature>
<dbReference type="InterPro" id="IPR001647">
    <property type="entry name" value="HTH_TetR"/>
</dbReference>
<sequence>MNDSQTGSSREQLLEAALGYFAKNGVQNQSLRSLASGIGTSHRMLNYHFGSREGLLTEVVGAVERRQRSAFEQLLDATGPAGLPRQAVQDFWDRIVEETLTYGPLLFELAAHAMQGEPHAQGLRDTLVPPWLDALEEMLVRSGREPGAARTQARLALAVVNGLLFDLLLTGNRAGVTEAHRAFMELAFADLPGFGSSA</sequence>
<dbReference type="PROSITE" id="PS50977">
    <property type="entry name" value="HTH_TETR_2"/>
    <property type="match status" value="1"/>
</dbReference>
<dbReference type="RefSeq" id="WP_227895414.1">
    <property type="nucleotide sequence ID" value="NZ_CP099466.1"/>
</dbReference>
<evidence type="ECO:0000256" key="4">
    <source>
        <dbReference type="PROSITE-ProRule" id="PRU00335"/>
    </source>
</evidence>
<dbReference type="EMBL" id="JAJFZV010000005">
    <property type="protein sequence ID" value="MCC3297527.1"/>
    <property type="molecule type" value="Genomic_DNA"/>
</dbReference>
<dbReference type="Pfam" id="PF00440">
    <property type="entry name" value="TetR_N"/>
    <property type="match status" value="1"/>
</dbReference>
<comment type="caution">
    <text evidence="6">The sequence shown here is derived from an EMBL/GenBank/DDBJ whole genome shotgun (WGS) entry which is preliminary data.</text>
</comment>
<keyword evidence="7" id="KW-1185">Reference proteome</keyword>
<gene>
    <name evidence="6" type="ORF">LJ757_06865</name>
</gene>
<protein>
    <submittedName>
        <fullName evidence="6">TetR/AcrR family transcriptional regulator</fullName>
    </submittedName>
</protein>
<evidence type="ECO:0000259" key="5">
    <source>
        <dbReference type="PROSITE" id="PS50977"/>
    </source>
</evidence>
<dbReference type="PANTHER" id="PTHR30055:SF234">
    <property type="entry name" value="HTH-TYPE TRANSCRIPTIONAL REGULATOR BETI"/>
    <property type="match status" value="1"/>
</dbReference>
<feature type="domain" description="HTH tetR-type" evidence="5">
    <location>
        <begin position="7"/>
        <end position="67"/>
    </location>
</feature>
<keyword evidence="2 4" id="KW-0238">DNA-binding</keyword>
<evidence type="ECO:0000256" key="1">
    <source>
        <dbReference type="ARBA" id="ARBA00023015"/>
    </source>
</evidence>
<dbReference type="PANTHER" id="PTHR30055">
    <property type="entry name" value="HTH-TYPE TRANSCRIPTIONAL REGULATOR RUTR"/>
    <property type="match status" value="1"/>
</dbReference>
<dbReference type="Gene3D" id="1.10.357.10">
    <property type="entry name" value="Tetracycline Repressor, domain 2"/>
    <property type="match status" value="1"/>
</dbReference>
<dbReference type="SUPFAM" id="SSF46689">
    <property type="entry name" value="Homeodomain-like"/>
    <property type="match status" value="1"/>
</dbReference>
<dbReference type="AlphaFoldDB" id="A0A9X1MDS7"/>
<dbReference type="Proteomes" id="UP001139158">
    <property type="component" value="Unassembled WGS sequence"/>
</dbReference>
<evidence type="ECO:0000313" key="7">
    <source>
        <dbReference type="Proteomes" id="UP001139158"/>
    </source>
</evidence>
<evidence type="ECO:0000313" key="6">
    <source>
        <dbReference type="EMBL" id="MCC3297527.1"/>
    </source>
</evidence>
<dbReference type="PRINTS" id="PR00455">
    <property type="entry name" value="HTHTETR"/>
</dbReference>
<dbReference type="InterPro" id="IPR050109">
    <property type="entry name" value="HTH-type_TetR-like_transc_reg"/>
</dbReference>
<dbReference type="GO" id="GO:0003700">
    <property type="term" value="F:DNA-binding transcription factor activity"/>
    <property type="evidence" value="ECO:0007669"/>
    <property type="project" value="TreeGrafter"/>
</dbReference>